<dbReference type="RefSeq" id="WP_182614299.1">
    <property type="nucleotide sequence ID" value="NZ_BAAATF010000002.1"/>
</dbReference>
<feature type="region of interest" description="Disordered" evidence="8">
    <location>
        <begin position="1"/>
        <end position="21"/>
    </location>
</feature>
<comment type="similarity">
    <text evidence="2">Belongs to the autoinducer-2 exporter (AI-2E) (TC 2.A.86) family.</text>
</comment>
<dbReference type="AlphaFoldDB" id="A0A7W3PCI9"/>
<protein>
    <submittedName>
        <fullName evidence="10">Putative PurR-regulated permease PerM</fullName>
    </submittedName>
</protein>
<proteinExistence type="inferred from homology"/>
<evidence type="ECO:0000256" key="2">
    <source>
        <dbReference type="ARBA" id="ARBA00009773"/>
    </source>
</evidence>
<organism evidence="10 11">
    <name type="scientific">Promicromonospora sukumoe</name>
    <dbReference type="NCBI Taxonomy" id="88382"/>
    <lineage>
        <taxon>Bacteria</taxon>
        <taxon>Bacillati</taxon>
        <taxon>Actinomycetota</taxon>
        <taxon>Actinomycetes</taxon>
        <taxon>Micrococcales</taxon>
        <taxon>Promicromonosporaceae</taxon>
        <taxon>Promicromonospora</taxon>
    </lineage>
</organism>
<feature type="transmembrane region" description="Helical" evidence="9">
    <location>
        <begin position="114"/>
        <end position="139"/>
    </location>
</feature>
<keyword evidence="4" id="KW-1003">Cell membrane</keyword>
<sequence>MARLLHRPGTPPRLPAGRNLDASFRPARPATAARPARIAGGRSSGRERAVVGLPANPFGYAMLATLGVGAALALLGALSAVATVLVYVGVALFLALALEPGIEQLTARGLPRWAAATVMVVGSLVVIALVVVAVLPIAVPQVSSFGAGLVELLRTLPDQAWYAWATSNLGALDLNGLLSSLTDLLTDPRQLSAIAGGVLQVGTGLVNGVTAVIITTALTIYFALSLPSMVSAVLRLVPRSRREMTGSLLDEVLDSVGRYVSGQLLLATMNATFTLVLTLFAGSPAPILLAVIAFVAALIPVVGAVIGSVLVTLATLTVSPVAAIVVAACLLVYMQVEAYVLSPRVMSRAVSMPGVLVIVAALAGAALGGVLGALVAVPVAAACLLIINRVVIPYQEGR</sequence>
<dbReference type="PANTHER" id="PTHR21716">
    <property type="entry name" value="TRANSMEMBRANE PROTEIN"/>
    <property type="match status" value="1"/>
</dbReference>
<feature type="transmembrane region" description="Helical" evidence="9">
    <location>
        <begin position="58"/>
        <end position="78"/>
    </location>
</feature>
<accession>A0A7W3PCI9</accession>
<keyword evidence="7 9" id="KW-0472">Membrane</keyword>
<dbReference type="GO" id="GO:0005886">
    <property type="term" value="C:plasma membrane"/>
    <property type="evidence" value="ECO:0007669"/>
    <property type="project" value="UniProtKB-SubCell"/>
</dbReference>
<feature type="transmembrane region" description="Helical" evidence="9">
    <location>
        <begin position="313"/>
        <end position="334"/>
    </location>
</feature>
<comment type="caution">
    <text evidence="10">The sequence shown here is derived from an EMBL/GenBank/DDBJ whole genome shotgun (WGS) entry which is preliminary data.</text>
</comment>
<feature type="transmembrane region" description="Helical" evidence="9">
    <location>
        <begin position="354"/>
        <end position="387"/>
    </location>
</feature>
<evidence type="ECO:0000256" key="8">
    <source>
        <dbReference type="SAM" id="MobiDB-lite"/>
    </source>
</evidence>
<feature type="transmembrane region" description="Helical" evidence="9">
    <location>
        <begin position="84"/>
        <end position="102"/>
    </location>
</feature>
<dbReference type="Proteomes" id="UP000540568">
    <property type="component" value="Unassembled WGS sequence"/>
</dbReference>
<reference evidence="10 11" key="1">
    <citation type="submission" date="2020-07" db="EMBL/GenBank/DDBJ databases">
        <title>Sequencing the genomes of 1000 actinobacteria strains.</title>
        <authorList>
            <person name="Klenk H.-P."/>
        </authorList>
    </citation>
    <scope>NUCLEOTIDE SEQUENCE [LARGE SCALE GENOMIC DNA]</scope>
    <source>
        <strain evidence="10 11">DSM 44121</strain>
    </source>
</reference>
<keyword evidence="5 9" id="KW-0812">Transmembrane</keyword>
<dbReference type="EMBL" id="JACGWV010000001">
    <property type="protein sequence ID" value="MBA8806592.1"/>
    <property type="molecule type" value="Genomic_DNA"/>
</dbReference>
<evidence type="ECO:0000256" key="7">
    <source>
        <dbReference type="ARBA" id="ARBA00023136"/>
    </source>
</evidence>
<evidence type="ECO:0000256" key="1">
    <source>
        <dbReference type="ARBA" id="ARBA00004651"/>
    </source>
</evidence>
<evidence type="ECO:0000256" key="3">
    <source>
        <dbReference type="ARBA" id="ARBA00022448"/>
    </source>
</evidence>
<evidence type="ECO:0000256" key="9">
    <source>
        <dbReference type="SAM" id="Phobius"/>
    </source>
</evidence>
<gene>
    <name evidence="10" type="ORF">FHX71_000534</name>
</gene>
<dbReference type="InterPro" id="IPR002549">
    <property type="entry name" value="AI-2E-like"/>
</dbReference>
<evidence type="ECO:0000313" key="10">
    <source>
        <dbReference type="EMBL" id="MBA8806592.1"/>
    </source>
</evidence>
<keyword evidence="3" id="KW-0813">Transport</keyword>
<name>A0A7W3PCI9_9MICO</name>
<feature type="transmembrane region" description="Helical" evidence="9">
    <location>
        <begin position="220"/>
        <end position="238"/>
    </location>
</feature>
<evidence type="ECO:0000313" key="11">
    <source>
        <dbReference type="Proteomes" id="UP000540568"/>
    </source>
</evidence>
<evidence type="ECO:0000256" key="4">
    <source>
        <dbReference type="ARBA" id="ARBA00022475"/>
    </source>
</evidence>
<keyword evidence="6 9" id="KW-1133">Transmembrane helix</keyword>
<keyword evidence="11" id="KW-1185">Reference proteome</keyword>
<evidence type="ECO:0000256" key="5">
    <source>
        <dbReference type="ARBA" id="ARBA00022692"/>
    </source>
</evidence>
<evidence type="ECO:0000256" key="6">
    <source>
        <dbReference type="ARBA" id="ARBA00022989"/>
    </source>
</evidence>
<comment type="subcellular location">
    <subcellularLocation>
        <location evidence="1">Cell membrane</location>
        <topology evidence="1">Multi-pass membrane protein</topology>
    </subcellularLocation>
</comment>
<dbReference type="PANTHER" id="PTHR21716:SF53">
    <property type="entry name" value="PERMEASE PERM-RELATED"/>
    <property type="match status" value="1"/>
</dbReference>
<dbReference type="GO" id="GO:0055085">
    <property type="term" value="P:transmembrane transport"/>
    <property type="evidence" value="ECO:0007669"/>
    <property type="project" value="TreeGrafter"/>
</dbReference>
<dbReference type="Pfam" id="PF01594">
    <property type="entry name" value="AI-2E_transport"/>
    <property type="match status" value="1"/>
</dbReference>